<evidence type="ECO:0000313" key="7">
    <source>
        <dbReference type="Proteomes" id="UP000538196"/>
    </source>
</evidence>
<comment type="caution">
    <text evidence="6">The sequence shown here is derived from an EMBL/GenBank/DDBJ whole genome shotgun (WGS) entry which is preliminary data.</text>
</comment>
<dbReference type="PANTHER" id="PTHR30146:SF148">
    <property type="entry name" value="HTH-TYPE TRANSCRIPTIONAL REPRESSOR PURR-RELATED"/>
    <property type="match status" value="1"/>
</dbReference>
<dbReference type="Proteomes" id="UP000538196">
    <property type="component" value="Unassembled WGS sequence"/>
</dbReference>
<dbReference type="InterPro" id="IPR010982">
    <property type="entry name" value="Lambda_DNA-bd_dom_sf"/>
</dbReference>
<dbReference type="SUPFAM" id="SSF47413">
    <property type="entry name" value="lambda repressor-like DNA-binding domains"/>
    <property type="match status" value="1"/>
</dbReference>
<dbReference type="SMART" id="SM00354">
    <property type="entry name" value="HTH_LACI"/>
    <property type="match status" value="1"/>
</dbReference>
<dbReference type="Pfam" id="PF13377">
    <property type="entry name" value="Peripla_BP_3"/>
    <property type="match status" value="1"/>
</dbReference>
<keyword evidence="4" id="KW-0804">Transcription</keyword>
<dbReference type="InterPro" id="IPR000843">
    <property type="entry name" value="HTH_LacI"/>
</dbReference>
<organism evidence="6 7">
    <name type="scientific">Leifsonia aquatica</name>
    <name type="common">Corynebacterium aquaticum</name>
    <dbReference type="NCBI Taxonomy" id="144185"/>
    <lineage>
        <taxon>Bacteria</taxon>
        <taxon>Bacillati</taxon>
        <taxon>Actinomycetota</taxon>
        <taxon>Actinomycetes</taxon>
        <taxon>Micrococcales</taxon>
        <taxon>Microbacteriaceae</taxon>
        <taxon>Leifsonia</taxon>
    </lineage>
</organism>
<dbReference type="PROSITE" id="PS50932">
    <property type="entry name" value="HTH_LACI_2"/>
    <property type="match status" value="1"/>
</dbReference>
<keyword evidence="2" id="KW-0805">Transcription regulation</keyword>
<dbReference type="PRINTS" id="PR00036">
    <property type="entry name" value="HTHLACI"/>
</dbReference>
<dbReference type="GO" id="GO:0003700">
    <property type="term" value="F:DNA-binding transcription factor activity"/>
    <property type="evidence" value="ECO:0007669"/>
    <property type="project" value="TreeGrafter"/>
</dbReference>
<dbReference type="CDD" id="cd01392">
    <property type="entry name" value="HTH_LacI"/>
    <property type="match status" value="1"/>
</dbReference>
<protein>
    <submittedName>
        <fullName evidence="6">LacI family transcriptional regulator</fullName>
    </submittedName>
</protein>
<proteinExistence type="predicted"/>
<dbReference type="Gene3D" id="1.10.260.40">
    <property type="entry name" value="lambda repressor-like DNA-binding domains"/>
    <property type="match status" value="1"/>
</dbReference>
<accession>A0A7W4YH68</accession>
<keyword evidence="1" id="KW-0678">Repressor</keyword>
<evidence type="ECO:0000256" key="1">
    <source>
        <dbReference type="ARBA" id="ARBA00022491"/>
    </source>
</evidence>
<reference evidence="6 7" key="1">
    <citation type="submission" date="2020-08" db="EMBL/GenBank/DDBJ databases">
        <title>Sequencing the genomes of 1000 actinobacteria strains.</title>
        <authorList>
            <person name="Klenk H.-P."/>
        </authorList>
    </citation>
    <scope>NUCLEOTIDE SEQUENCE [LARGE SCALE GENOMIC DNA]</scope>
    <source>
        <strain evidence="6 7">DSM 20146</strain>
    </source>
</reference>
<dbReference type="GO" id="GO:0000976">
    <property type="term" value="F:transcription cis-regulatory region binding"/>
    <property type="evidence" value="ECO:0007669"/>
    <property type="project" value="TreeGrafter"/>
</dbReference>
<dbReference type="PANTHER" id="PTHR30146">
    <property type="entry name" value="LACI-RELATED TRANSCRIPTIONAL REPRESSOR"/>
    <property type="match status" value="1"/>
</dbReference>
<gene>
    <name evidence="6" type="ORF">FHX33_000348</name>
</gene>
<dbReference type="InterPro" id="IPR028082">
    <property type="entry name" value="Peripla_BP_I"/>
</dbReference>
<dbReference type="AlphaFoldDB" id="A0A7W4YH68"/>
<dbReference type="Pfam" id="PF00356">
    <property type="entry name" value="LacI"/>
    <property type="match status" value="1"/>
</dbReference>
<evidence type="ECO:0000313" key="6">
    <source>
        <dbReference type="EMBL" id="MBB2965616.1"/>
    </source>
</evidence>
<evidence type="ECO:0000256" key="3">
    <source>
        <dbReference type="ARBA" id="ARBA00023125"/>
    </source>
</evidence>
<evidence type="ECO:0000256" key="2">
    <source>
        <dbReference type="ARBA" id="ARBA00023015"/>
    </source>
</evidence>
<dbReference type="InterPro" id="IPR046335">
    <property type="entry name" value="LacI/GalR-like_sensor"/>
</dbReference>
<keyword evidence="3" id="KW-0238">DNA-binding</keyword>
<dbReference type="EMBL" id="JACHVP010000001">
    <property type="protein sequence ID" value="MBB2965616.1"/>
    <property type="molecule type" value="Genomic_DNA"/>
</dbReference>
<name>A0A7W4YH68_LEIAQ</name>
<evidence type="ECO:0000256" key="4">
    <source>
        <dbReference type="ARBA" id="ARBA00023163"/>
    </source>
</evidence>
<dbReference type="SUPFAM" id="SSF53822">
    <property type="entry name" value="Periplasmic binding protein-like I"/>
    <property type="match status" value="1"/>
</dbReference>
<dbReference type="Gene3D" id="3.40.50.2300">
    <property type="match status" value="2"/>
</dbReference>
<dbReference type="RefSeq" id="WP_021759182.1">
    <property type="nucleotide sequence ID" value="NZ_JACHVP010000001.1"/>
</dbReference>
<sequence length="345" mass="36941">MKKPATIRDVAREADVSVAVVSRVLNDGTGPVAPLTRAKVVEVIERLGYQPRAAARELQHRGAPTIGLVLADLVNPFFARLADRVVWEARARGVHVVLLTTQEDPHLEAESIDNLIGRSVSSVIATPTGGNIDKWSRLLELGISVVFVDREIEELPQIDVVSISNDASSEVTTQHLIDLGHEAIAFISGPLTTSTGRDRVAGFRRTMTAAGLEVRDDLVRAIPFRGDAGRDAVASLLALPIPPTALIIGNTAQVPSALHALKQADALVPDDLSVIVFDDNPWTELVSPPLSAIRQPIDMLALHSVELAVGRAKGNLPEAPRRIHVDAEFILRSSTAALSPAVRGL</sequence>
<evidence type="ECO:0000259" key="5">
    <source>
        <dbReference type="PROSITE" id="PS50932"/>
    </source>
</evidence>
<feature type="domain" description="HTH lacI-type" evidence="5">
    <location>
        <begin position="5"/>
        <end position="60"/>
    </location>
</feature>
<keyword evidence="7" id="KW-1185">Reference proteome</keyword>